<dbReference type="SUPFAM" id="SSF49384">
    <property type="entry name" value="Carbohydrate-binding domain"/>
    <property type="match status" value="1"/>
</dbReference>
<dbReference type="InterPro" id="IPR001343">
    <property type="entry name" value="Hemolysn_Ca-bd"/>
</dbReference>
<protein>
    <submittedName>
        <fullName evidence="4">Cellulose binding domain-containing protein</fullName>
    </submittedName>
</protein>
<evidence type="ECO:0000256" key="1">
    <source>
        <dbReference type="ARBA" id="ARBA00022837"/>
    </source>
</evidence>
<dbReference type="InterPro" id="IPR011049">
    <property type="entry name" value="Serralysin-like_metalloprot_C"/>
</dbReference>
<sequence length="649" mass="69769">MSSTLSIDKGIEAQQLETLINSAPKDAILEFGAGNYDFDNPLTITRSDITLKGAGSGETTLTFSNSALDNEEGYAIQVNGGDSETLGKLTNDAEEGEHRITLNNAGDLEPGDTLRLWQDNDSAFFEKIGDTAWRKDNAPLRTSMARVESVEGSTVTLDRGVHFDFEGGKTQVERLAVVNDVILQGFDITFELGTPDNKVFKNTLSDLKDFMAVCLHGTVDSQLSDIQVINGPSIAYHFVKTLDNHVDSIQAHGAFNKGSGGNGYAYELRESYDGNYTNLIDSGMRHSLLFASWRSSVGNDAHVSSTDRDINFHGGRDHDNTVRVDQSVRGADNISTSLWINEGGVGWGAITDGEDNQVTFDYLVGSRRDDIIQGSDGGVYLNGGLGNDTLRGGQGDDILQGGPADDWGKNLLAGGDGNDIVYYMQDYDTSDVHLNGKHARVGKDTLQDIEQVIFGDGTVVDIESGRNFQGDTPEIPTAEEILESEGNGMGSASAVHLDAKTYAPLTSPAGPEDISSPQAPMQSGSDASAGSDIAVSGRIKSEWDDGYVAEVFMENTTNERIVDPELRFALPDDLDTVWNGTANESGEGYRISDTSTNVLDPGEVWRFAFKAYGNDKTLPSEMNVQGEGTETMQTQLLGIDGSPAAELLA</sequence>
<gene>
    <name evidence="4" type="ORF">ACFOEI_04805</name>
</gene>
<dbReference type="Gene3D" id="2.150.10.10">
    <property type="entry name" value="Serralysin-like metalloprotease, C-terminal"/>
    <property type="match status" value="1"/>
</dbReference>
<dbReference type="SUPFAM" id="SSF51126">
    <property type="entry name" value="Pectin lyase-like"/>
    <property type="match status" value="1"/>
</dbReference>
<keyword evidence="1" id="KW-0106">Calcium</keyword>
<dbReference type="PRINTS" id="PR00313">
    <property type="entry name" value="CABNDNGRPT"/>
</dbReference>
<name>A0ABV7LYT6_9GAMM</name>
<feature type="region of interest" description="Disordered" evidence="2">
    <location>
        <begin position="503"/>
        <end position="532"/>
    </location>
</feature>
<dbReference type="InterPro" id="IPR018511">
    <property type="entry name" value="Hemolysin-typ_Ca-bd_CS"/>
</dbReference>
<dbReference type="RefSeq" id="WP_019016765.1">
    <property type="nucleotide sequence ID" value="NZ_BMXD01000007.1"/>
</dbReference>
<keyword evidence="5" id="KW-1185">Reference proteome</keyword>
<feature type="compositionally biased region" description="Low complexity" evidence="2">
    <location>
        <begin position="523"/>
        <end position="532"/>
    </location>
</feature>
<organism evidence="4 5">
    <name type="scientific">Modicisalibacter luteus</name>
    <dbReference type="NCBI Taxonomy" id="453962"/>
    <lineage>
        <taxon>Bacteria</taxon>
        <taxon>Pseudomonadati</taxon>
        <taxon>Pseudomonadota</taxon>
        <taxon>Gammaproteobacteria</taxon>
        <taxon>Oceanospirillales</taxon>
        <taxon>Halomonadaceae</taxon>
        <taxon>Modicisalibacter</taxon>
    </lineage>
</organism>
<dbReference type="Pfam" id="PF00553">
    <property type="entry name" value="CBM_2"/>
    <property type="match status" value="1"/>
</dbReference>
<dbReference type="Pfam" id="PF00353">
    <property type="entry name" value="HemolysinCabind"/>
    <property type="match status" value="3"/>
</dbReference>
<accession>A0ABV7LYT6</accession>
<evidence type="ECO:0000313" key="4">
    <source>
        <dbReference type="EMBL" id="MFC3291380.1"/>
    </source>
</evidence>
<dbReference type="InterPro" id="IPR008965">
    <property type="entry name" value="CBM2/CBM3_carb-bd_dom_sf"/>
</dbReference>
<evidence type="ECO:0000256" key="2">
    <source>
        <dbReference type="SAM" id="MobiDB-lite"/>
    </source>
</evidence>
<comment type="caution">
    <text evidence="4">The sequence shown here is derived from an EMBL/GenBank/DDBJ whole genome shotgun (WGS) entry which is preliminary data.</text>
</comment>
<dbReference type="SUPFAM" id="SSF51120">
    <property type="entry name" value="beta-Roll"/>
    <property type="match status" value="1"/>
</dbReference>
<dbReference type="InterPro" id="IPR011050">
    <property type="entry name" value="Pectin_lyase_fold/virulence"/>
</dbReference>
<dbReference type="Gene3D" id="2.60.40.290">
    <property type="match status" value="1"/>
</dbReference>
<dbReference type="SMART" id="SM00637">
    <property type="entry name" value="CBD_II"/>
    <property type="match status" value="1"/>
</dbReference>
<dbReference type="EMBL" id="JBHRUH010000010">
    <property type="protein sequence ID" value="MFC3291380.1"/>
    <property type="molecule type" value="Genomic_DNA"/>
</dbReference>
<reference evidence="5" key="1">
    <citation type="journal article" date="2019" name="Int. J. Syst. Evol. Microbiol.">
        <title>The Global Catalogue of Microorganisms (GCM) 10K type strain sequencing project: providing services to taxonomists for standard genome sequencing and annotation.</title>
        <authorList>
            <consortium name="The Broad Institute Genomics Platform"/>
            <consortium name="The Broad Institute Genome Sequencing Center for Infectious Disease"/>
            <person name="Wu L."/>
            <person name="Ma J."/>
        </authorList>
    </citation>
    <scope>NUCLEOTIDE SEQUENCE [LARGE SCALE GENOMIC DNA]</scope>
    <source>
        <strain evidence="5">KCTC 12847</strain>
    </source>
</reference>
<dbReference type="InterPro" id="IPR012291">
    <property type="entry name" value="CBM2_carb-bd_dom_sf"/>
</dbReference>
<evidence type="ECO:0000313" key="5">
    <source>
        <dbReference type="Proteomes" id="UP001595640"/>
    </source>
</evidence>
<dbReference type="InterPro" id="IPR001919">
    <property type="entry name" value="CBD2"/>
</dbReference>
<dbReference type="PROSITE" id="PS00330">
    <property type="entry name" value="HEMOLYSIN_CALCIUM"/>
    <property type="match status" value="1"/>
</dbReference>
<dbReference type="Proteomes" id="UP001595640">
    <property type="component" value="Unassembled WGS sequence"/>
</dbReference>
<proteinExistence type="predicted"/>
<evidence type="ECO:0000259" key="3">
    <source>
        <dbReference type="SMART" id="SM00637"/>
    </source>
</evidence>
<feature type="domain" description="CBM2" evidence="3">
    <location>
        <begin position="533"/>
        <end position="629"/>
    </location>
</feature>